<feature type="domain" description="YbaK/aminoacyl-tRNA synthetase-associated" evidence="5">
    <location>
        <begin position="35"/>
        <end position="147"/>
    </location>
</feature>
<sequence>MAKAVKTNALRMLDKAKIPYRTIEYEVDEKNICGSDVARKTGLPLEQVFKTIVLKGERNGYVVFCLPVNKELDLKKAAAVIKDKRVELIAVKDLLKITGYIRGGCSPVGMKKKFPTYMDYTAEQFEEISVSAGVRGCQMVVNAKQLIAYTESTLVDVTES</sequence>
<dbReference type="PANTHER" id="PTHR30411:SF0">
    <property type="entry name" value="CYS-TRNA(PRO)_CYS-TRNA(CYS) DEACYLASE YBAK"/>
    <property type="match status" value="1"/>
</dbReference>
<dbReference type="Proteomes" id="UP000199800">
    <property type="component" value="Unassembled WGS sequence"/>
</dbReference>
<evidence type="ECO:0000313" key="7">
    <source>
        <dbReference type="Proteomes" id="UP000199800"/>
    </source>
</evidence>
<reference evidence="6 7" key="1">
    <citation type="submission" date="2016-10" db="EMBL/GenBank/DDBJ databases">
        <authorList>
            <person name="de Groot N.N."/>
        </authorList>
    </citation>
    <scope>NUCLEOTIDE SEQUENCE [LARGE SCALE GENOMIC DNA]</scope>
    <source>
        <strain evidence="6 7">DSM 1801</strain>
    </source>
</reference>
<dbReference type="STRING" id="29364.SAMN04487772_10616"/>
<dbReference type="AlphaFoldDB" id="A0A1I0ARW7"/>
<dbReference type="RefSeq" id="WP_092477197.1">
    <property type="nucleotide sequence ID" value="NZ_FOHN01000006.1"/>
</dbReference>
<accession>A0A1I0ARW7</accession>
<dbReference type="PANTHER" id="PTHR30411">
    <property type="entry name" value="CYTOPLASMIC PROTEIN"/>
    <property type="match status" value="1"/>
</dbReference>
<keyword evidence="2 4" id="KW-0648">Protein biosynthesis</keyword>
<dbReference type="OrthoDB" id="9809296at2"/>
<dbReference type="InterPro" id="IPR004369">
    <property type="entry name" value="Prolyl-tRNA_editing_YbaK/EbsC"/>
</dbReference>
<dbReference type="Gene3D" id="3.90.960.10">
    <property type="entry name" value="YbaK/aminoacyl-tRNA synthetase-associated domain"/>
    <property type="match status" value="1"/>
</dbReference>
<evidence type="ECO:0000256" key="1">
    <source>
        <dbReference type="ARBA" id="ARBA00009798"/>
    </source>
</evidence>
<dbReference type="GO" id="GO:0016829">
    <property type="term" value="F:lyase activity"/>
    <property type="evidence" value="ECO:0007669"/>
    <property type="project" value="UniProtKB-KW"/>
</dbReference>
<dbReference type="EMBL" id="FOHN01000006">
    <property type="protein sequence ID" value="SES97133.1"/>
    <property type="molecule type" value="Genomic_DNA"/>
</dbReference>
<organism evidence="6 7">
    <name type="scientific">[Clostridium] polysaccharolyticum</name>
    <dbReference type="NCBI Taxonomy" id="29364"/>
    <lineage>
        <taxon>Bacteria</taxon>
        <taxon>Bacillati</taxon>
        <taxon>Bacillota</taxon>
        <taxon>Clostridia</taxon>
        <taxon>Lachnospirales</taxon>
        <taxon>Lachnospiraceae</taxon>
    </lineage>
</organism>
<gene>
    <name evidence="6" type="ORF">SAMN04487772_10616</name>
</gene>
<dbReference type="SUPFAM" id="SSF55826">
    <property type="entry name" value="YbaK/ProRS associated domain"/>
    <property type="match status" value="1"/>
</dbReference>
<dbReference type="NCBIfam" id="TIGR00011">
    <property type="entry name" value="YbaK_EbsC"/>
    <property type="match status" value="1"/>
</dbReference>
<evidence type="ECO:0000256" key="4">
    <source>
        <dbReference type="PIRNR" id="PIRNR006181"/>
    </source>
</evidence>
<dbReference type="GO" id="GO:0002161">
    <property type="term" value="F:aminoacyl-tRNA deacylase activity"/>
    <property type="evidence" value="ECO:0007669"/>
    <property type="project" value="InterPro"/>
</dbReference>
<evidence type="ECO:0000256" key="3">
    <source>
        <dbReference type="ARBA" id="ARBA00023239"/>
    </source>
</evidence>
<comment type="similarity">
    <text evidence="1 4">Belongs to the prolyl-tRNA editing family. YbaK/EbsC subfamily.</text>
</comment>
<proteinExistence type="inferred from homology"/>
<evidence type="ECO:0000256" key="2">
    <source>
        <dbReference type="ARBA" id="ARBA00022917"/>
    </source>
</evidence>
<protein>
    <recommendedName>
        <fullName evidence="4">Cys-tRNA(Pro)/Cys-tRNA(Cys) deacylase</fullName>
        <ecNumber evidence="4">4.2.-.-</ecNumber>
    </recommendedName>
</protein>
<dbReference type="InterPro" id="IPR036754">
    <property type="entry name" value="YbaK/aa-tRNA-synt-asso_dom_sf"/>
</dbReference>
<evidence type="ECO:0000313" key="6">
    <source>
        <dbReference type="EMBL" id="SES97133.1"/>
    </source>
</evidence>
<dbReference type="EC" id="4.2.-.-" evidence="4"/>
<dbReference type="CDD" id="cd00002">
    <property type="entry name" value="YbaK_deacylase"/>
    <property type="match status" value="1"/>
</dbReference>
<dbReference type="Pfam" id="PF04073">
    <property type="entry name" value="tRNA_edit"/>
    <property type="match status" value="1"/>
</dbReference>
<dbReference type="InterPro" id="IPR007214">
    <property type="entry name" value="YbaK/aa-tRNA-synth-assoc-dom"/>
</dbReference>
<evidence type="ECO:0000259" key="5">
    <source>
        <dbReference type="Pfam" id="PF04073"/>
    </source>
</evidence>
<keyword evidence="7" id="KW-1185">Reference proteome</keyword>
<name>A0A1I0ARW7_9FIRM</name>
<dbReference type="GO" id="GO:0006412">
    <property type="term" value="P:translation"/>
    <property type="evidence" value="ECO:0007669"/>
    <property type="project" value="UniProtKB-KW"/>
</dbReference>
<keyword evidence="3 4" id="KW-0456">Lyase</keyword>
<dbReference type="PIRSF" id="PIRSF006181">
    <property type="entry name" value="EbsC_YbaK"/>
    <property type="match status" value="1"/>
</dbReference>